<proteinExistence type="predicted"/>
<evidence type="ECO:0008006" key="3">
    <source>
        <dbReference type="Google" id="ProtNLM"/>
    </source>
</evidence>
<evidence type="ECO:0000313" key="1">
    <source>
        <dbReference type="EMBL" id="KRK97832.1"/>
    </source>
</evidence>
<dbReference type="AlphaFoldDB" id="A0A0R1LQV3"/>
<reference evidence="1 2" key="1">
    <citation type="journal article" date="2015" name="Genome Announc.">
        <title>Expanding the biotechnology potential of lactobacilli through comparative genomics of 213 strains and associated genera.</title>
        <authorList>
            <person name="Sun Z."/>
            <person name="Harris H.M."/>
            <person name="McCann A."/>
            <person name="Guo C."/>
            <person name="Argimon S."/>
            <person name="Zhang W."/>
            <person name="Yang X."/>
            <person name="Jeffery I.B."/>
            <person name="Cooney J.C."/>
            <person name="Kagawa T.F."/>
            <person name="Liu W."/>
            <person name="Song Y."/>
            <person name="Salvetti E."/>
            <person name="Wrobel A."/>
            <person name="Rasinkangas P."/>
            <person name="Parkhill J."/>
            <person name="Rea M.C."/>
            <person name="O'Sullivan O."/>
            <person name="Ritari J."/>
            <person name="Douillard F.P."/>
            <person name="Paul Ross R."/>
            <person name="Yang R."/>
            <person name="Briner A.E."/>
            <person name="Felis G.E."/>
            <person name="de Vos W.M."/>
            <person name="Barrangou R."/>
            <person name="Klaenhammer T.R."/>
            <person name="Caufield P.W."/>
            <person name="Cui Y."/>
            <person name="Zhang H."/>
            <person name="O'Toole P.W."/>
        </authorList>
    </citation>
    <scope>NUCLEOTIDE SEQUENCE [LARGE SCALE GENOMIC DNA]</scope>
    <source>
        <strain evidence="1 2">DSM 19909</strain>
    </source>
</reference>
<comment type="caution">
    <text evidence="1">The sequence shown here is derived from an EMBL/GenBank/DDBJ whole genome shotgun (WGS) entry which is preliminary data.</text>
</comment>
<sequence length="496" mass="57728">MNYNYLFSKNDATCFDILTMLNTRSDMRISKHELNEQFDLTNYQLHKFFNSINADLMQVSGNEPAYLDESDNLHWQAFQVDTLLIQRVALLYLNRSPLYVALEYNFFYDNLYTQKEYVSANYMSTSVFYRASENLEKTLNAHHFYTASTLFADDEFTTRLHLFQLYYTVYNTVEVPFADLTNLVDRLIEVISTILPKQLKPTQLTKLSIFLRVWLLRMNNHHILENVIFDSLNPDQSGKELYSLIDDILVKGIKFNEAEFNYLYAFLLTQGFLGESLQSGAATSLPTVVQLSNQFIHNILHQNILVQTSLINSDALWQRILNIHLQFMTFFIEPTTFINPNQINFFSELYPAFDISIHQTIDELKQRRDLKIDQHMSVNLYFSYMFALINSIPPELMKDQVHICVDFSQGTLYTDYVIASLQSFSHANIILDVLVTNKTDIYISDFHSPQVHKQQVVWQDPPTSLDWTKLADIILSVKKRKLSGVIPKESDGSETN</sequence>
<dbReference type="STRING" id="1423776.FD04_GL000804"/>
<dbReference type="PATRIC" id="fig|1423776.4.peg.811"/>
<gene>
    <name evidence="1" type="ORF">FD04_GL000804</name>
</gene>
<evidence type="ECO:0000313" key="2">
    <source>
        <dbReference type="Proteomes" id="UP000051160"/>
    </source>
</evidence>
<name>A0A0R1LQV3_9LACO</name>
<protein>
    <recommendedName>
        <fullName evidence="3">Mga helix-turn-helix domain-containing protein</fullName>
    </recommendedName>
</protein>
<organism evidence="1 2">
    <name type="scientific">Secundilactobacillus odoratitofui DSM 19909 = JCM 15043</name>
    <dbReference type="NCBI Taxonomy" id="1423776"/>
    <lineage>
        <taxon>Bacteria</taxon>
        <taxon>Bacillati</taxon>
        <taxon>Bacillota</taxon>
        <taxon>Bacilli</taxon>
        <taxon>Lactobacillales</taxon>
        <taxon>Lactobacillaceae</taxon>
        <taxon>Secundilactobacillus</taxon>
    </lineage>
</organism>
<dbReference type="Proteomes" id="UP000051160">
    <property type="component" value="Unassembled WGS sequence"/>
</dbReference>
<accession>A0A0R1LQV3</accession>
<dbReference type="OrthoDB" id="2143991at2"/>
<keyword evidence="2" id="KW-1185">Reference proteome</keyword>
<dbReference type="RefSeq" id="WP_056947632.1">
    <property type="nucleotide sequence ID" value="NZ_AZEE01000028.1"/>
</dbReference>
<dbReference type="EMBL" id="AZEE01000028">
    <property type="protein sequence ID" value="KRK97832.1"/>
    <property type="molecule type" value="Genomic_DNA"/>
</dbReference>